<reference evidence="1 2" key="1">
    <citation type="journal article" date="2015" name="Int. J. Syst. Evol. Microbiol.">
        <title>Amycolatopsis rhabdoformis sp. nov., an actinomycete isolated from a tropical forest soil.</title>
        <authorList>
            <person name="Souza W.R."/>
            <person name="Silva R.E."/>
            <person name="Goodfellow M."/>
            <person name="Busarakam K."/>
            <person name="Figueiro F.S."/>
            <person name="Ferreira D."/>
            <person name="Rodrigues-Filho E."/>
            <person name="Moraes L.A.B."/>
            <person name="Zucchi T.D."/>
        </authorList>
    </citation>
    <scope>NUCLEOTIDE SEQUENCE [LARGE SCALE GENOMIC DNA]</scope>
    <source>
        <strain evidence="1 2">NCIMB 14900</strain>
    </source>
</reference>
<proteinExistence type="predicted"/>
<dbReference type="Proteomes" id="UP001330812">
    <property type="component" value="Chromosome"/>
</dbReference>
<dbReference type="EMBL" id="CP142149">
    <property type="protein sequence ID" value="WSE29058.1"/>
    <property type="molecule type" value="Genomic_DNA"/>
</dbReference>
<organism evidence="1 2">
    <name type="scientific">Amycolatopsis rhabdoformis</name>
    <dbReference type="NCBI Taxonomy" id="1448059"/>
    <lineage>
        <taxon>Bacteria</taxon>
        <taxon>Bacillati</taxon>
        <taxon>Actinomycetota</taxon>
        <taxon>Actinomycetes</taxon>
        <taxon>Pseudonocardiales</taxon>
        <taxon>Pseudonocardiaceae</taxon>
        <taxon>Amycolatopsis</taxon>
    </lineage>
</organism>
<accession>A0ABZ1I5D4</accession>
<name>A0ABZ1I5D4_9PSEU</name>
<dbReference type="RefSeq" id="WP_326568047.1">
    <property type="nucleotide sequence ID" value="NZ_CP142149.1"/>
</dbReference>
<gene>
    <name evidence="1" type="ORF">VSH64_40610</name>
</gene>
<protein>
    <submittedName>
        <fullName evidence="1">Uncharacterized protein</fullName>
    </submittedName>
</protein>
<evidence type="ECO:0000313" key="2">
    <source>
        <dbReference type="Proteomes" id="UP001330812"/>
    </source>
</evidence>
<evidence type="ECO:0000313" key="1">
    <source>
        <dbReference type="EMBL" id="WSE29058.1"/>
    </source>
</evidence>
<keyword evidence="2" id="KW-1185">Reference proteome</keyword>
<sequence length="67" mass="6848">MARKTTPVVQEKSGNARGKIIGTLLVLGLLVVVIRQPAEAASFARAAFGWLGSVGDALASFGHAIAS</sequence>